<reference evidence="2 3" key="1">
    <citation type="submission" date="2020-08" db="EMBL/GenBank/DDBJ databases">
        <title>Genomic Encyclopedia of Type Strains, Phase IV (KMG-V): Genome sequencing to study the core and pangenomes of soil and plant-associated prokaryotes.</title>
        <authorList>
            <person name="Whitman W."/>
        </authorList>
    </citation>
    <scope>NUCLEOTIDE SEQUENCE [LARGE SCALE GENOMIC DNA]</scope>
    <source>
        <strain evidence="2 3">SEMIA 4074</strain>
    </source>
</reference>
<dbReference type="AlphaFoldDB" id="A0A7W6QC82"/>
<evidence type="ECO:0000313" key="2">
    <source>
        <dbReference type="EMBL" id="MBB4194883.1"/>
    </source>
</evidence>
<accession>A0A7W6QC82</accession>
<feature type="compositionally biased region" description="Basic and acidic residues" evidence="1">
    <location>
        <begin position="136"/>
        <end position="146"/>
    </location>
</feature>
<comment type="caution">
    <text evidence="2">The sequence shown here is derived from an EMBL/GenBank/DDBJ whole genome shotgun (WGS) entry which is preliminary data.</text>
</comment>
<gene>
    <name evidence="2" type="ORF">GGD53_005066</name>
</gene>
<protein>
    <submittedName>
        <fullName evidence="2">Uncharacterized protein</fullName>
    </submittedName>
</protein>
<proteinExistence type="predicted"/>
<dbReference type="Proteomes" id="UP000524492">
    <property type="component" value="Unassembled WGS sequence"/>
</dbReference>
<sequence length="146" mass="16767">MALENVSQWGLFEAERRINQGALSHGFLPSPSELRREIDRVMEPFRERERRAAEEKRRYLWAEDDKPRALPAPAGDPEAVAKWRARRAVERAEAAAKAAGAPVDRALFADKDERMTRTAADAVDDYMSRQSRHHYRSSERGEEFDA</sequence>
<organism evidence="2 3">
    <name type="scientific">Rhizobium aethiopicum</name>
    <dbReference type="NCBI Taxonomy" id="1138170"/>
    <lineage>
        <taxon>Bacteria</taxon>
        <taxon>Pseudomonadati</taxon>
        <taxon>Pseudomonadota</taxon>
        <taxon>Alphaproteobacteria</taxon>
        <taxon>Hyphomicrobiales</taxon>
        <taxon>Rhizobiaceae</taxon>
        <taxon>Rhizobium/Agrobacterium group</taxon>
        <taxon>Rhizobium</taxon>
    </lineage>
</organism>
<keyword evidence="3" id="KW-1185">Reference proteome</keyword>
<dbReference type="RefSeq" id="WP_246717877.1">
    <property type="nucleotide sequence ID" value="NZ_JACIFV010000023.1"/>
</dbReference>
<evidence type="ECO:0000313" key="3">
    <source>
        <dbReference type="Proteomes" id="UP000524492"/>
    </source>
</evidence>
<evidence type="ECO:0000256" key="1">
    <source>
        <dbReference type="SAM" id="MobiDB-lite"/>
    </source>
</evidence>
<name>A0A7W6QC82_9HYPH</name>
<dbReference type="EMBL" id="JACIFV010000023">
    <property type="protein sequence ID" value="MBB4194883.1"/>
    <property type="molecule type" value="Genomic_DNA"/>
</dbReference>
<feature type="region of interest" description="Disordered" evidence="1">
    <location>
        <begin position="120"/>
        <end position="146"/>
    </location>
</feature>